<dbReference type="CDD" id="cd00075">
    <property type="entry name" value="HATPase"/>
    <property type="match status" value="1"/>
</dbReference>
<dbReference type="SMART" id="SM00387">
    <property type="entry name" value="HATPase_c"/>
    <property type="match status" value="1"/>
</dbReference>
<dbReference type="PRINTS" id="PR00344">
    <property type="entry name" value="BCTRLSENSOR"/>
</dbReference>
<keyword evidence="9 15" id="KW-0067">ATP-binding</keyword>
<evidence type="ECO:0000256" key="9">
    <source>
        <dbReference type="ARBA" id="ARBA00022840"/>
    </source>
</evidence>
<keyword evidence="7" id="KW-0547">Nucleotide-binding</keyword>
<evidence type="ECO:0000313" key="15">
    <source>
        <dbReference type="EMBL" id="MEJ8567794.1"/>
    </source>
</evidence>
<evidence type="ECO:0000256" key="12">
    <source>
        <dbReference type="ARBA" id="ARBA00023136"/>
    </source>
</evidence>
<evidence type="ECO:0000256" key="2">
    <source>
        <dbReference type="ARBA" id="ARBA00004141"/>
    </source>
</evidence>
<dbReference type="Proteomes" id="UP001359886">
    <property type="component" value="Unassembled WGS sequence"/>
</dbReference>
<protein>
    <recommendedName>
        <fullName evidence="3">histidine kinase</fullName>
        <ecNumber evidence="3">2.7.13.3</ecNumber>
    </recommendedName>
</protein>
<comment type="catalytic activity">
    <reaction evidence="1">
        <text>ATP + protein L-histidine = ADP + protein N-phospho-L-histidine.</text>
        <dbReference type="EC" id="2.7.13.3"/>
    </reaction>
</comment>
<dbReference type="CDD" id="cd00082">
    <property type="entry name" value="HisKA"/>
    <property type="match status" value="1"/>
</dbReference>
<dbReference type="InterPro" id="IPR003661">
    <property type="entry name" value="HisK_dim/P_dom"/>
</dbReference>
<evidence type="ECO:0000256" key="8">
    <source>
        <dbReference type="ARBA" id="ARBA00022777"/>
    </source>
</evidence>
<dbReference type="PANTHER" id="PTHR45436:SF14">
    <property type="entry name" value="SENSOR PROTEIN QSEC"/>
    <property type="match status" value="1"/>
</dbReference>
<evidence type="ECO:0000256" key="11">
    <source>
        <dbReference type="ARBA" id="ARBA00023012"/>
    </source>
</evidence>
<dbReference type="InterPro" id="IPR036097">
    <property type="entry name" value="HisK_dim/P_sf"/>
</dbReference>
<evidence type="ECO:0000256" key="3">
    <source>
        <dbReference type="ARBA" id="ARBA00012438"/>
    </source>
</evidence>
<evidence type="ECO:0000256" key="5">
    <source>
        <dbReference type="ARBA" id="ARBA00022679"/>
    </source>
</evidence>
<dbReference type="PROSITE" id="PS50109">
    <property type="entry name" value="HIS_KIN"/>
    <property type="match status" value="1"/>
</dbReference>
<evidence type="ECO:0000256" key="7">
    <source>
        <dbReference type="ARBA" id="ARBA00022741"/>
    </source>
</evidence>
<gene>
    <name evidence="15" type="ORF">V3330_09170</name>
</gene>
<evidence type="ECO:0000313" key="16">
    <source>
        <dbReference type="Proteomes" id="UP001359886"/>
    </source>
</evidence>
<dbReference type="EMBL" id="JAZHOG010000005">
    <property type="protein sequence ID" value="MEJ8567794.1"/>
    <property type="molecule type" value="Genomic_DNA"/>
</dbReference>
<evidence type="ECO:0000256" key="10">
    <source>
        <dbReference type="ARBA" id="ARBA00022989"/>
    </source>
</evidence>
<evidence type="ECO:0000256" key="13">
    <source>
        <dbReference type="SAM" id="Phobius"/>
    </source>
</evidence>
<evidence type="ECO:0000259" key="14">
    <source>
        <dbReference type="PROSITE" id="PS50109"/>
    </source>
</evidence>
<dbReference type="Pfam" id="PF02518">
    <property type="entry name" value="HATPase_c"/>
    <property type="match status" value="1"/>
</dbReference>
<comment type="caution">
    <text evidence="15">The sequence shown here is derived from an EMBL/GenBank/DDBJ whole genome shotgun (WGS) entry which is preliminary data.</text>
</comment>
<dbReference type="EC" id="2.7.13.3" evidence="3"/>
<keyword evidence="6 13" id="KW-0812">Transmembrane</keyword>
<dbReference type="Gene3D" id="1.10.287.130">
    <property type="match status" value="1"/>
</dbReference>
<dbReference type="Pfam" id="PF00512">
    <property type="entry name" value="HisKA"/>
    <property type="match status" value="1"/>
</dbReference>
<evidence type="ECO:0000256" key="1">
    <source>
        <dbReference type="ARBA" id="ARBA00000085"/>
    </source>
</evidence>
<dbReference type="InterPro" id="IPR005467">
    <property type="entry name" value="His_kinase_dom"/>
</dbReference>
<accession>A0AAW9R6P6</accession>
<proteinExistence type="predicted"/>
<dbReference type="GO" id="GO:0000155">
    <property type="term" value="F:phosphorelay sensor kinase activity"/>
    <property type="evidence" value="ECO:0007669"/>
    <property type="project" value="InterPro"/>
</dbReference>
<keyword evidence="12 13" id="KW-0472">Membrane</keyword>
<dbReference type="SUPFAM" id="SSF47384">
    <property type="entry name" value="Homodimeric domain of signal transducing histidine kinase"/>
    <property type="match status" value="1"/>
</dbReference>
<reference evidence="15 16" key="1">
    <citation type="submission" date="2024-02" db="EMBL/GenBank/DDBJ databases">
        <title>A novel Wenzhouxiangellaceae bacterium, isolated from coastal sediments.</title>
        <authorList>
            <person name="Du Z.-J."/>
            <person name="Ye Y.-Q."/>
            <person name="Zhang X.-Y."/>
        </authorList>
    </citation>
    <scope>NUCLEOTIDE SEQUENCE [LARGE SCALE GENOMIC DNA]</scope>
    <source>
        <strain evidence="15 16">CH-27</strain>
    </source>
</reference>
<dbReference type="GO" id="GO:0005886">
    <property type="term" value="C:plasma membrane"/>
    <property type="evidence" value="ECO:0007669"/>
    <property type="project" value="TreeGrafter"/>
</dbReference>
<keyword evidence="16" id="KW-1185">Reference proteome</keyword>
<dbReference type="InterPro" id="IPR004358">
    <property type="entry name" value="Sig_transdc_His_kin-like_C"/>
</dbReference>
<keyword evidence="11" id="KW-0902">Two-component regulatory system</keyword>
<evidence type="ECO:0000256" key="6">
    <source>
        <dbReference type="ARBA" id="ARBA00022692"/>
    </source>
</evidence>
<dbReference type="InterPro" id="IPR036890">
    <property type="entry name" value="HATPase_C_sf"/>
</dbReference>
<dbReference type="RefSeq" id="WP_354695118.1">
    <property type="nucleotide sequence ID" value="NZ_JAZHOG010000005.1"/>
</dbReference>
<name>A0AAW9R6P6_9GAMM</name>
<keyword evidence="8" id="KW-0418">Kinase</keyword>
<dbReference type="InterPro" id="IPR050428">
    <property type="entry name" value="TCS_sensor_his_kinase"/>
</dbReference>
<keyword evidence="5" id="KW-0808">Transferase</keyword>
<dbReference type="GO" id="GO:0005524">
    <property type="term" value="F:ATP binding"/>
    <property type="evidence" value="ECO:0007669"/>
    <property type="project" value="UniProtKB-KW"/>
</dbReference>
<keyword evidence="4" id="KW-0597">Phosphoprotein</keyword>
<dbReference type="SUPFAM" id="SSF55874">
    <property type="entry name" value="ATPase domain of HSP90 chaperone/DNA topoisomerase II/histidine kinase"/>
    <property type="match status" value="1"/>
</dbReference>
<evidence type="ECO:0000256" key="4">
    <source>
        <dbReference type="ARBA" id="ARBA00022553"/>
    </source>
</evidence>
<feature type="transmembrane region" description="Helical" evidence="13">
    <location>
        <begin position="6"/>
        <end position="28"/>
    </location>
</feature>
<dbReference type="PANTHER" id="PTHR45436">
    <property type="entry name" value="SENSOR HISTIDINE KINASE YKOH"/>
    <property type="match status" value="1"/>
</dbReference>
<dbReference type="AlphaFoldDB" id="A0AAW9R6P6"/>
<organism evidence="15 16">
    <name type="scientific">Elongatibacter sediminis</name>
    <dbReference type="NCBI Taxonomy" id="3119006"/>
    <lineage>
        <taxon>Bacteria</taxon>
        <taxon>Pseudomonadati</taxon>
        <taxon>Pseudomonadota</taxon>
        <taxon>Gammaproteobacteria</taxon>
        <taxon>Chromatiales</taxon>
        <taxon>Wenzhouxiangellaceae</taxon>
        <taxon>Elongatibacter</taxon>
    </lineage>
</organism>
<dbReference type="SMART" id="SM00388">
    <property type="entry name" value="HisKA"/>
    <property type="match status" value="1"/>
</dbReference>
<keyword evidence="10 13" id="KW-1133">Transmembrane helix</keyword>
<sequence>MTSIRVFLVVVILASLTLFSFISALRGYQSSMQEADRLFDKQLLDTARLIANIHTEETSRNINHDSDIAFQVWQGDQLRARSSNAPDQPLSPRKAGFGYTNFNGFRWRTIAYADIASHNWVFAAERTDLRYTLAENIILKSIFPILMGLPIIGFLIWWIVSQGLRPLRKLADELAGKQPEDLSPVCLDTPKHELAKIITSTNDLLRRLESSLQREKQFASDAAHELRTPISTLKVQLYNLQQELTVPAGQLDELKATADRLTHIIEQILTLYRSSPDQYNATFVPLDLAALAQEVVASEYAGFDLKNQLVEFEGHSCMIRGDRFALVSLLQNLLSNAGKYTPHGGRIEVRVMPASAADIPATSSPSLAEVVLSVEDSGPGIPEALRQNVFERFYRVGGDRHPSGETGCGLGLAIVRRIADLHHARIELSVSRLHGGTAIRVYFPALMADTTDKQRGKKSEGLQPMGST</sequence>
<feature type="domain" description="Histidine kinase" evidence="14">
    <location>
        <begin position="221"/>
        <end position="447"/>
    </location>
</feature>
<dbReference type="InterPro" id="IPR003594">
    <property type="entry name" value="HATPase_dom"/>
</dbReference>
<dbReference type="Gene3D" id="3.30.565.10">
    <property type="entry name" value="Histidine kinase-like ATPase, C-terminal domain"/>
    <property type="match status" value="1"/>
</dbReference>
<feature type="transmembrane region" description="Helical" evidence="13">
    <location>
        <begin position="137"/>
        <end position="160"/>
    </location>
</feature>
<comment type="subcellular location">
    <subcellularLocation>
        <location evidence="2">Membrane</location>
        <topology evidence="2">Multi-pass membrane protein</topology>
    </subcellularLocation>
</comment>